<accession>A0A8H7Z382</accession>
<dbReference type="Proteomes" id="UP000670092">
    <property type="component" value="Unassembled WGS sequence"/>
</dbReference>
<comment type="caution">
    <text evidence="1">The sequence shown here is derived from an EMBL/GenBank/DDBJ whole genome shotgun (WGS) entry which is preliminary data.</text>
</comment>
<proteinExistence type="predicted"/>
<dbReference type="EMBL" id="JAEVHI010000001">
    <property type="protein sequence ID" value="KAG5303022.1"/>
    <property type="molecule type" value="Genomic_DNA"/>
</dbReference>
<organism evidence="1 2">
    <name type="scientific">Ajellomyces capsulatus</name>
    <name type="common">Darling's disease fungus</name>
    <name type="synonym">Histoplasma capsulatum</name>
    <dbReference type="NCBI Taxonomy" id="5037"/>
    <lineage>
        <taxon>Eukaryota</taxon>
        <taxon>Fungi</taxon>
        <taxon>Dikarya</taxon>
        <taxon>Ascomycota</taxon>
        <taxon>Pezizomycotina</taxon>
        <taxon>Eurotiomycetes</taxon>
        <taxon>Eurotiomycetidae</taxon>
        <taxon>Onygenales</taxon>
        <taxon>Ajellomycetaceae</taxon>
        <taxon>Histoplasma</taxon>
    </lineage>
</organism>
<dbReference type="AlphaFoldDB" id="A0A8H7Z382"/>
<evidence type="ECO:0000313" key="1">
    <source>
        <dbReference type="EMBL" id="KAG5303022.1"/>
    </source>
</evidence>
<protein>
    <submittedName>
        <fullName evidence="1">Uncharacterized protein</fullName>
    </submittedName>
</protein>
<dbReference type="VEuPathDB" id="FungiDB:I7I52_00872"/>
<reference evidence="1 2" key="1">
    <citation type="submission" date="2021-01" db="EMBL/GenBank/DDBJ databases">
        <title>Chromosome-level genome assembly of a human fungal pathogen reveals clustering of transcriptionally co-regulated genes.</title>
        <authorList>
            <person name="Voorhies M."/>
            <person name="Cohen S."/>
            <person name="Shea T.P."/>
            <person name="Petrus S."/>
            <person name="Munoz J.F."/>
            <person name="Poplawski S."/>
            <person name="Goldman W.E."/>
            <person name="Michael T."/>
            <person name="Cuomo C.A."/>
            <person name="Sil A."/>
            <person name="Beyhan S."/>
        </authorList>
    </citation>
    <scope>NUCLEOTIDE SEQUENCE [LARGE SCALE GENOMIC DNA]</scope>
    <source>
        <strain evidence="1 2">G184AR</strain>
    </source>
</reference>
<name>A0A8H7Z382_AJECA</name>
<sequence length="78" mass="9123">MELNLKGKKFSKNSRNFHPEQNVTVAEAVLDLRARKNKQTRRGHFKKSPCYIVPNVNETKRNIVQTNALGYIMINIYF</sequence>
<evidence type="ECO:0000313" key="2">
    <source>
        <dbReference type="Proteomes" id="UP000670092"/>
    </source>
</evidence>
<gene>
    <name evidence="1" type="ORF">I7I52_00872</name>
</gene>